<evidence type="ECO:0000313" key="2">
    <source>
        <dbReference type="EMBL" id="KAH6892214.1"/>
    </source>
</evidence>
<comment type="caution">
    <text evidence="2">The sequence shown here is derived from an EMBL/GenBank/DDBJ whole genome shotgun (WGS) entry which is preliminary data.</text>
</comment>
<feature type="region of interest" description="Disordered" evidence="1">
    <location>
        <begin position="26"/>
        <end position="52"/>
    </location>
</feature>
<dbReference type="AlphaFoldDB" id="A0A9P9AS09"/>
<name>A0A9P9AS09_9HYPO</name>
<organism evidence="2 3">
    <name type="scientific">Thelonectria olida</name>
    <dbReference type="NCBI Taxonomy" id="1576542"/>
    <lineage>
        <taxon>Eukaryota</taxon>
        <taxon>Fungi</taxon>
        <taxon>Dikarya</taxon>
        <taxon>Ascomycota</taxon>
        <taxon>Pezizomycotina</taxon>
        <taxon>Sordariomycetes</taxon>
        <taxon>Hypocreomycetidae</taxon>
        <taxon>Hypocreales</taxon>
        <taxon>Nectriaceae</taxon>
        <taxon>Thelonectria</taxon>
    </lineage>
</organism>
<keyword evidence="3" id="KW-1185">Reference proteome</keyword>
<dbReference type="EMBL" id="JAGPYM010000007">
    <property type="protein sequence ID" value="KAH6892214.1"/>
    <property type="molecule type" value="Genomic_DNA"/>
</dbReference>
<sequence length="188" mass="20661">MVLIPGSLLVITTGLNHRSFLLASPHTSPGCPPDRTSLASHRPSGALHKHRHSTDATSHGFVISPRQQSEPTHLFLQAHYPYPLTRPQTYHSASYNSTYLPADCPVPAPNPVSAHFSRPSSFYAEVRTFFHQVVPQSLTVDCDPSSQSLTHWSLFQLFKSYGTALFRNSSPVPSLASLPCSPPLFFLA</sequence>
<protein>
    <submittedName>
        <fullName evidence="2">Uncharacterized protein</fullName>
    </submittedName>
</protein>
<accession>A0A9P9AS09</accession>
<dbReference type="Proteomes" id="UP000777438">
    <property type="component" value="Unassembled WGS sequence"/>
</dbReference>
<evidence type="ECO:0000256" key="1">
    <source>
        <dbReference type="SAM" id="MobiDB-lite"/>
    </source>
</evidence>
<reference evidence="2 3" key="1">
    <citation type="journal article" date="2021" name="Nat. Commun.">
        <title>Genetic determinants of endophytism in the Arabidopsis root mycobiome.</title>
        <authorList>
            <person name="Mesny F."/>
            <person name="Miyauchi S."/>
            <person name="Thiergart T."/>
            <person name="Pickel B."/>
            <person name="Atanasova L."/>
            <person name="Karlsson M."/>
            <person name="Huettel B."/>
            <person name="Barry K.W."/>
            <person name="Haridas S."/>
            <person name="Chen C."/>
            <person name="Bauer D."/>
            <person name="Andreopoulos W."/>
            <person name="Pangilinan J."/>
            <person name="LaButti K."/>
            <person name="Riley R."/>
            <person name="Lipzen A."/>
            <person name="Clum A."/>
            <person name="Drula E."/>
            <person name="Henrissat B."/>
            <person name="Kohler A."/>
            <person name="Grigoriev I.V."/>
            <person name="Martin F.M."/>
            <person name="Hacquard S."/>
        </authorList>
    </citation>
    <scope>NUCLEOTIDE SEQUENCE [LARGE SCALE GENOMIC DNA]</scope>
    <source>
        <strain evidence="2 3">MPI-CAGE-CH-0241</strain>
    </source>
</reference>
<gene>
    <name evidence="2" type="ORF">B0T10DRAFT_288417</name>
</gene>
<evidence type="ECO:0000313" key="3">
    <source>
        <dbReference type="Proteomes" id="UP000777438"/>
    </source>
</evidence>
<proteinExistence type="predicted"/>